<dbReference type="PANTHER" id="PTHR30244">
    <property type="entry name" value="TRANSAMINASE"/>
    <property type="match status" value="1"/>
</dbReference>
<dbReference type="Gene3D" id="3.90.1150.10">
    <property type="entry name" value="Aspartate Aminotransferase, domain 1"/>
    <property type="match status" value="1"/>
</dbReference>
<keyword evidence="5" id="KW-0032">Aminotransferase</keyword>
<dbReference type="AlphaFoldDB" id="A0A1Q8C1K5"/>
<dbReference type="GO" id="GO:0008483">
    <property type="term" value="F:transaminase activity"/>
    <property type="evidence" value="ECO:0007669"/>
    <property type="project" value="UniProtKB-KW"/>
</dbReference>
<evidence type="ECO:0000256" key="4">
    <source>
        <dbReference type="RuleBase" id="RU004508"/>
    </source>
</evidence>
<proteinExistence type="inferred from homology"/>
<dbReference type="PANTHER" id="PTHR30244:SF34">
    <property type="entry name" value="DTDP-4-AMINO-4,6-DIDEOXYGALACTOSE TRANSAMINASE"/>
    <property type="match status" value="1"/>
</dbReference>
<dbReference type="InterPro" id="IPR015421">
    <property type="entry name" value="PyrdxlP-dep_Trfase_major"/>
</dbReference>
<dbReference type="CDD" id="cd00616">
    <property type="entry name" value="AHBA_syn"/>
    <property type="match status" value="1"/>
</dbReference>
<organism evidence="5 6">
    <name type="scientific">Actinophytocola xanthii</name>
    <dbReference type="NCBI Taxonomy" id="1912961"/>
    <lineage>
        <taxon>Bacteria</taxon>
        <taxon>Bacillati</taxon>
        <taxon>Actinomycetota</taxon>
        <taxon>Actinomycetes</taxon>
        <taxon>Pseudonocardiales</taxon>
        <taxon>Pseudonocardiaceae</taxon>
    </lineage>
</organism>
<sequence length="400" mass="42621">MSRLAIDGGLPVRVDPMPGWPVYDAEDLESVRAVLASGRVNYWTGEHGRAFEAELAEAVGTTHAVALANGTVALELALRALGTGPGDEVIVPAATFIATASAVAACGARPVVVDVDPDSMTLTADTVAPAVTEATVAVVVVHLAGHPADLAPLLALARAHGLRVVEDCAQAHGARYRDRPVGGLGDIAAWSFCQDKIISTAGEGGAVTTSDPLLWRRCWELKDHGKSWATTREPAASGFRWVHDDFGTNARMTEVQAVVGRNQLRALPGWTKQRAANATELAEALRDQPAVRVLEPSADVEHAYYRCYLRVCQERLAPGWDRDRIVAAVGAEGVPARQGGCMEIYRERAFRRFPATPRSLPVAARLGRTCLALPVHPTLERADVADMAEALTKVLAEAST</sequence>
<dbReference type="GO" id="GO:0000271">
    <property type="term" value="P:polysaccharide biosynthetic process"/>
    <property type="evidence" value="ECO:0007669"/>
    <property type="project" value="TreeGrafter"/>
</dbReference>
<reference evidence="5 6" key="1">
    <citation type="submission" date="2016-12" db="EMBL/GenBank/DDBJ databases">
        <title>The draft genome sequence of Actinophytocola sp. 11-183.</title>
        <authorList>
            <person name="Wang W."/>
            <person name="Yuan L."/>
        </authorList>
    </citation>
    <scope>NUCLEOTIDE SEQUENCE [LARGE SCALE GENOMIC DNA]</scope>
    <source>
        <strain evidence="5 6">11-183</strain>
    </source>
</reference>
<comment type="cofactor">
    <cofactor evidence="1">
        <name>pyridoxal 5'-phosphate</name>
        <dbReference type="ChEBI" id="CHEBI:597326"/>
    </cofactor>
</comment>
<dbReference type="InterPro" id="IPR000653">
    <property type="entry name" value="DegT/StrS_aminotransferase"/>
</dbReference>
<dbReference type="GO" id="GO:0030170">
    <property type="term" value="F:pyridoxal phosphate binding"/>
    <property type="evidence" value="ECO:0007669"/>
    <property type="project" value="TreeGrafter"/>
</dbReference>
<feature type="modified residue" description="N6-(pyridoxal phosphate)lysine" evidence="3">
    <location>
        <position position="196"/>
    </location>
</feature>
<comment type="similarity">
    <text evidence="4">Belongs to the DegT/DnrJ/EryC1 family.</text>
</comment>
<evidence type="ECO:0000256" key="1">
    <source>
        <dbReference type="ARBA" id="ARBA00001933"/>
    </source>
</evidence>
<dbReference type="SUPFAM" id="SSF53383">
    <property type="entry name" value="PLP-dependent transferases"/>
    <property type="match status" value="1"/>
</dbReference>
<dbReference type="OrthoDB" id="5342089at2"/>
<keyword evidence="5" id="KW-0808">Transferase</keyword>
<dbReference type="Gene3D" id="3.40.640.10">
    <property type="entry name" value="Type I PLP-dependent aspartate aminotransferase-like (Major domain)"/>
    <property type="match status" value="1"/>
</dbReference>
<dbReference type="RefSeq" id="WP_075130062.1">
    <property type="nucleotide sequence ID" value="NZ_MSIE01000098.1"/>
</dbReference>
<dbReference type="Pfam" id="PF01041">
    <property type="entry name" value="DegT_DnrJ_EryC1"/>
    <property type="match status" value="1"/>
</dbReference>
<keyword evidence="3 4" id="KW-0663">Pyridoxal phosphate</keyword>
<dbReference type="Proteomes" id="UP000185596">
    <property type="component" value="Unassembled WGS sequence"/>
</dbReference>
<accession>A0A1Q8C1K5</accession>
<dbReference type="PIRSF" id="PIRSF000390">
    <property type="entry name" value="PLP_StrS"/>
    <property type="match status" value="1"/>
</dbReference>
<name>A0A1Q8C1K5_9PSEU</name>
<protein>
    <submittedName>
        <fullName evidence="5">Aminotransferase</fullName>
    </submittedName>
</protein>
<feature type="active site" description="Proton acceptor" evidence="2">
    <location>
        <position position="196"/>
    </location>
</feature>
<evidence type="ECO:0000256" key="2">
    <source>
        <dbReference type="PIRSR" id="PIRSR000390-1"/>
    </source>
</evidence>
<evidence type="ECO:0000256" key="3">
    <source>
        <dbReference type="PIRSR" id="PIRSR000390-2"/>
    </source>
</evidence>
<dbReference type="InterPro" id="IPR015422">
    <property type="entry name" value="PyrdxlP-dep_Trfase_small"/>
</dbReference>
<dbReference type="InterPro" id="IPR015424">
    <property type="entry name" value="PyrdxlP-dep_Trfase"/>
</dbReference>
<comment type="caution">
    <text evidence="5">The sequence shown here is derived from an EMBL/GenBank/DDBJ whole genome shotgun (WGS) entry which is preliminary data.</text>
</comment>
<dbReference type="STRING" id="1912961.BU204_34780"/>
<keyword evidence="6" id="KW-1185">Reference proteome</keyword>
<evidence type="ECO:0000313" key="6">
    <source>
        <dbReference type="Proteomes" id="UP000185596"/>
    </source>
</evidence>
<gene>
    <name evidence="5" type="ORF">BU204_34780</name>
</gene>
<dbReference type="EMBL" id="MSIE01000098">
    <property type="protein sequence ID" value="OLF08243.1"/>
    <property type="molecule type" value="Genomic_DNA"/>
</dbReference>
<evidence type="ECO:0000313" key="5">
    <source>
        <dbReference type="EMBL" id="OLF08243.1"/>
    </source>
</evidence>